<reference evidence="2" key="1">
    <citation type="submission" date="2020-12" db="EMBL/GenBank/DDBJ databases">
        <title>Paenibacillus polymyxa LMG 27872: a double-edged sword.</title>
        <authorList>
            <person name="Langendries S."/>
            <person name="Garcia Mendez S."/>
            <person name="Beirinckx S."/>
            <person name="Viaene T."/>
            <person name="Baeyen S."/>
            <person name="Goeminne G."/>
            <person name="Willems A."/>
            <person name="Debode J."/>
            <person name="Goormachtig S."/>
        </authorList>
    </citation>
    <scope>NUCLEOTIDE SEQUENCE</scope>
    <source>
        <strain evidence="2">LMG 27872</strain>
    </source>
</reference>
<comment type="caution">
    <text evidence="2">The sequence shown here is derived from an EMBL/GenBank/DDBJ whole genome shotgun (WGS) entry which is preliminary data.</text>
</comment>
<dbReference type="Pfam" id="PF03691">
    <property type="entry name" value="UPF0167"/>
    <property type="match status" value="1"/>
</dbReference>
<name>A0A8I1LWE5_PAEPO</name>
<dbReference type="InterPro" id="IPR005363">
    <property type="entry name" value="UPF0167"/>
</dbReference>
<protein>
    <submittedName>
        <fullName evidence="2">CbrC family protein</fullName>
    </submittedName>
</protein>
<accession>A0A8I1LWE5</accession>
<gene>
    <name evidence="2" type="ORF">JDW19_22945</name>
</gene>
<evidence type="ECO:0000256" key="1">
    <source>
        <dbReference type="ARBA" id="ARBA00008525"/>
    </source>
</evidence>
<sequence length="196" mass="22675">MYQLKEELEGLESEQAARILTELYLHLHQYEEALEVFMSVMNRKNKADLKKQWSIQEMINSPIRLPVIKPLIKVAKRKKTSDLPVFTYHQDPVRTQILKSGFLKTCFCCGRQTDIWYAGPFYTALSYEAICPWCIANGSAASMLQGTFHDPACCAQLEEPKLDELLHRTPGYEAWQTAAWLDHCDDYCVFIDFVGW</sequence>
<comment type="similarity">
    <text evidence="1">Belongs to the UPF0167 family.</text>
</comment>
<evidence type="ECO:0000313" key="3">
    <source>
        <dbReference type="Proteomes" id="UP000650605"/>
    </source>
</evidence>
<dbReference type="EMBL" id="JAEHFQ010000016">
    <property type="protein sequence ID" value="MBM0635963.1"/>
    <property type="molecule type" value="Genomic_DNA"/>
</dbReference>
<evidence type="ECO:0000313" key="2">
    <source>
        <dbReference type="EMBL" id="MBM0635963.1"/>
    </source>
</evidence>
<organism evidence="2 3">
    <name type="scientific">Paenibacillus polymyxa</name>
    <name type="common">Bacillus polymyxa</name>
    <dbReference type="NCBI Taxonomy" id="1406"/>
    <lineage>
        <taxon>Bacteria</taxon>
        <taxon>Bacillati</taxon>
        <taxon>Bacillota</taxon>
        <taxon>Bacilli</taxon>
        <taxon>Bacillales</taxon>
        <taxon>Paenibacillaceae</taxon>
        <taxon>Paenibacillus</taxon>
    </lineage>
</organism>
<proteinExistence type="inferred from homology"/>
<dbReference type="AlphaFoldDB" id="A0A8I1LWE5"/>
<dbReference type="Proteomes" id="UP000650605">
    <property type="component" value="Unassembled WGS sequence"/>
</dbReference>